<accession>A0A2U2BVY9</accession>
<gene>
    <name evidence="1" type="ORF">DDZ18_00810</name>
</gene>
<reference evidence="2" key="1">
    <citation type="submission" date="2018-05" db="EMBL/GenBank/DDBJ databases">
        <authorList>
            <person name="Liu B.-T."/>
        </authorList>
    </citation>
    <scope>NUCLEOTIDE SEQUENCE [LARGE SCALE GENOMIC DNA]</scope>
    <source>
        <strain evidence="2">WD6-1</strain>
    </source>
</reference>
<evidence type="ECO:0008006" key="3">
    <source>
        <dbReference type="Google" id="ProtNLM"/>
    </source>
</evidence>
<organism evidence="1 2">
    <name type="scientific">Marinicauda salina</name>
    <dbReference type="NCBI Taxonomy" id="2135793"/>
    <lineage>
        <taxon>Bacteria</taxon>
        <taxon>Pseudomonadati</taxon>
        <taxon>Pseudomonadota</taxon>
        <taxon>Alphaproteobacteria</taxon>
        <taxon>Maricaulales</taxon>
        <taxon>Maricaulaceae</taxon>
        <taxon>Marinicauda</taxon>
    </lineage>
</organism>
<proteinExistence type="predicted"/>
<sequence length="95" mass="10709">MEFEWDEAKDRANRAKHGIGFEEAARVFLAAHVTVAARPGPDGEARWKVLGPLKRGMIAAVIHTDRQGRIRIISARPAKRRERRIYYGTDSPGQT</sequence>
<dbReference type="OrthoDB" id="839663at2"/>
<dbReference type="AlphaFoldDB" id="A0A2U2BVY9"/>
<name>A0A2U2BVY9_9PROT</name>
<dbReference type="InterPro" id="IPR038573">
    <property type="entry name" value="BrnT_sf"/>
</dbReference>
<dbReference type="Pfam" id="PF04365">
    <property type="entry name" value="BrnT_toxin"/>
    <property type="match status" value="1"/>
</dbReference>
<evidence type="ECO:0000313" key="1">
    <source>
        <dbReference type="EMBL" id="PWE18186.1"/>
    </source>
</evidence>
<dbReference type="RefSeq" id="WP_109251460.1">
    <property type="nucleotide sequence ID" value="NZ_QEXV01000001.1"/>
</dbReference>
<keyword evidence="2" id="KW-1185">Reference proteome</keyword>
<dbReference type="Gene3D" id="3.10.450.530">
    <property type="entry name" value="Ribonuclease toxin, BrnT, of type II toxin-antitoxin system"/>
    <property type="match status" value="1"/>
</dbReference>
<dbReference type="InterPro" id="IPR007460">
    <property type="entry name" value="BrnT_toxin"/>
</dbReference>
<dbReference type="EMBL" id="QEXV01000001">
    <property type="protein sequence ID" value="PWE18186.1"/>
    <property type="molecule type" value="Genomic_DNA"/>
</dbReference>
<protein>
    <recommendedName>
        <fullName evidence="3">BrnT family toxin</fullName>
    </recommendedName>
</protein>
<comment type="caution">
    <text evidence="1">The sequence shown here is derived from an EMBL/GenBank/DDBJ whole genome shotgun (WGS) entry which is preliminary data.</text>
</comment>
<evidence type="ECO:0000313" key="2">
    <source>
        <dbReference type="Proteomes" id="UP000245168"/>
    </source>
</evidence>
<dbReference type="Proteomes" id="UP000245168">
    <property type="component" value="Unassembled WGS sequence"/>
</dbReference>